<feature type="transmembrane region" description="Helical" evidence="6">
    <location>
        <begin position="144"/>
        <end position="172"/>
    </location>
</feature>
<evidence type="ECO:0000313" key="9">
    <source>
        <dbReference type="EMBL" id="QOS40699.1"/>
    </source>
</evidence>
<comment type="subcellular location">
    <subcellularLocation>
        <location evidence="1">Cell membrane</location>
        <topology evidence="1">Multi-pass membrane protein</topology>
    </subcellularLocation>
</comment>
<evidence type="ECO:0000256" key="1">
    <source>
        <dbReference type="ARBA" id="ARBA00004651"/>
    </source>
</evidence>
<dbReference type="Proteomes" id="UP000593591">
    <property type="component" value="Chromosome"/>
</dbReference>
<feature type="transmembrane region" description="Helical" evidence="6">
    <location>
        <begin position="72"/>
        <end position="91"/>
    </location>
</feature>
<dbReference type="EMBL" id="JACHFR010000005">
    <property type="protein sequence ID" value="MBB5219980.1"/>
    <property type="molecule type" value="Genomic_DNA"/>
</dbReference>
<feature type="transmembrane region" description="Helical" evidence="6">
    <location>
        <begin position="6"/>
        <end position="22"/>
    </location>
</feature>
<dbReference type="EC" id="2.7.8.20" evidence="8"/>
<dbReference type="CDD" id="cd16015">
    <property type="entry name" value="LTA_synthase"/>
    <property type="match status" value="1"/>
</dbReference>
<evidence type="ECO:0000256" key="5">
    <source>
        <dbReference type="ARBA" id="ARBA00023136"/>
    </source>
</evidence>
<dbReference type="PANTHER" id="PTHR47371">
    <property type="entry name" value="LIPOTEICHOIC ACID SYNTHASE"/>
    <property type="match status" value="1"/>
</dbReference>
<dbReference type="Gene3D" id="3.40.720.10">
    <property type="entry name" value="Alkaline Phosphatase, subunit A"/>
    <property type="match status" value="1"/>
</dbReference>
<keyword evidence="2" id="KW-1003">Cell membrane</keyword>
<feature type="transmembrane region" description="Helical" evidence="6">
    <location>
        <begin position="29"/>
        <end position="52"/>
    </location>
</feature>
<dbReference type="Pfam" id="PF00884">
    <property type="entry name" value="Sulfatase"/>
    <property type="match status" value="1"/>
</dbReference>
<accession>A0A840SGW2</accession>
<dbReference type="EMBL" id="CP031517">
    <property type="protein sequence ID" value="QOS40699.1"/>
    <property type="molecule type" value="Genomic_DNA"/>
</dbReference>
<dbReference type="PANTHER" id="PTHR47371:SF3">
    <property type="entry name" value="PHOSPHOGLYCEROL TRANSFERASE I"/>
    <property type="match status" value="1"/>
</dbReference>
<proteinExistence type="predicted"/>
<dbReference type="GO" id="GO:0005886">
    <property type="term" value="C:plasma membrane"/>
    <property type="evidence" value="ECO:0007669"/>
    <property type="project" value="UniProtKB-SubCell"/>
</dbReference>
<evidence type="ECO:0000256" key="2">
    <source>
        <dbReference type="ARBA" id="ARBA00022475"/>
    </source>
</evidence>
<evidence type="ECO:0000256" key="6">
    <source>
        <dbReference type="SAM" id="Phobius"/>
    </source>
</evidence>
<dbReference type="KEGG" id="trc:DYE49_09620"/>
<dbReference type="AlphaFoldDB" id="A0A840SGW2"/>
<feature type="domain" description="Sulfatase N-terminal" evidence="7">
    <location>
        <begin position="255"/>
        <end position="560"/>
    </location>
</feature>
<gene>
    <name evidence="9" type="ORF">DYE49_09620</name>
    <name evidence="8" type="ORF">HNP77_002370</name>
</gene>
<keyword evidence="10" id="KW-1185">Reference proteome</keyword>
<reference evidence="8 10" key="2">
    <citation type="submission" date="2020-08" db="EMBL/GenBank/DDBJ databases">
        <title>Genomic Encyclopedia of Type Strains, Phase IV (KMG-IV): sequencing the most valuable type-strain genomes for metagenomic binning, comparative biology and taxonomic classification.</title>
        <authorList>
            <person name="Goeker M."/>
        </authorList>
    </citation>
    <scope>NUCLEOTIDE SEQUENCE [LARGE SCALE GENOMIC DNA]</scope>
    <source>
        <strain evidence="8 10">DSM 103679</strain>
    </source>
</reference>
<dbReference type="InterPro" id="IPR017850">
    <property type="entry name" value="Alkaline_phosphatase_core_sf"/>
</dbReference>
<evidence type="ECO:0000256" key="4">
    <source>
        <dbReference type="ARBA" id="ARBA00022989"/>
    </source>
</evidence>
<reference evidence="9 11" key="1">
    <citation type="submission" date="2018-08" db="EMBL/GenBank/DDBJ databases">
        <title>The first complete genome of Treponema rectale (CHPAT), a commensal spirochete of the bovine rectum.</title>
        <authorList>
            <person name="Staton G.J."/>
            <person name="Clegg S.R."/>
            <person name="Carter S.D."/>
            <person name="Radford A.D."/>
            <person name="Darby A."/>
            <person name="Hall N."/>
            <person name="Birtles R.J."/>
            <person name="Evans N.J."/>
        </authorList>
    </citation>
    <scope>NUCLEOTIDE SEQUENCE [LARGE SCALE GENOMIC DNA]</scope>
    <source>
        <strain evidence="9 11">CHPA</strain>
    </source>
</reference>
<evidence type="ECO:0000259" key="7">
    <source>
        <dbReference type="Pfam" id="PF00884"/>
    </source>
</evidence>
<dbReference type="InterPro" id="IPR000917">
    <property type="entry name" value="Sulfatase_N"/>
</dbReference>
<feature type="transmembrane region" description="Helical" evidence="6">
    <location>
        <begin position="103"/>
        <end position="124"/>
    </location>
</feature>
<name>A0A840SGW2_9SPIR</name>
<dbReference type="Proteomes" id="UP000578697">
    <property type="component" value="Unassembled WGS sequence"/>
</dbReference>
<feature type="transmembrane region" description="Helical" evidence="6">
    <location>
        <begin position="193"/>
        <end position="214"/>
    </location>
</feature>
<dbReference type="RefSeq" id="WP_184653622.1">
    <property type="nucleotide sequence ID" value="NZ_JACHFR010000005.1"/>
</dbReference>
<dbReference type="InterPro" id="IPR050448">
    <property type="entry name" value="OpgB/LTA_synthase_biosynth"/>
</dbReference>
<dbReference type="SUPFAM" id="SSF53649">
    <property type="entry name" value="Alkaline phosphatase-like"/>
    <property type="match status" value="1"/>
</dbReference>
<protein>
    <submittedName>
        <fullName evidence="8">Phosphoglycerol transferase</fullName>
        <ecNumber evidence="8">2.7.8.20</ecNumber>
    </submittedName>
</protein>
<dbReference type="GO" id="GO:0008960">
    <property type="term" value="F:phosphatidylglycerol-membrane-oligosaccharide glycerophosphotransferase activity"/>
    <property type="evidence" value="ECO:0007669"/>
    <property type="project" value="UniProtKB-EC"/>
</dbReference>
<keyword evidence="5 6" id="KW-0472">Membrane</keyword>
<keyword evidence="4 6" id="KW-1133">Transmembrane helix</keyword>
<keyword evidence="3 6" id="KW-0812">Transmembrane</keyword>
<evidence type="ECO:0000256" key="3">
    <source>
        <dbReference type="ARBA" id="ARBA00022692"/>
    </source>
</evidence>
<organism evidence="8 10">
    <name type="scientific">Treponema rectale</name>
    <dbReference type="NCBI Taxonomy" id="744512"/>
    <lineage>
        <taxon>Bacteria</taxon>
        <taxon>Pseudomonadati</taxon>
        <taxon>Spirochaetota</taxon>
        <taxon>Spirochaetia</taxon>
        <taxon>Spirochaetales</taxon>
        <taxon>Treponemataceae</taxon>
        <taxon>Treponema</taxon>
    </lineage>
</organism>
<evidence type="ECO:0000313" key="8">
    <source>
        <dbReference type="EMBL" id="MBB5219980.1"/>
    </source>
</evidence>
<sequence length="641" mass="73739">MLLGISLIIAPVFILFAIYRNVLKTAINFFISAVVFVFIFFIIMNNGIRWFLFYLDIKSSASYIGYIKFYAIYYGQFIVSTLLLNFCHVKFSKYQDFFRTRWLLITVMMFIGWFFILGLFWAVFRFPIRQPRTVFFVMSNGVKGGVSGSVISTFLFRVLLPCVLIVLLLFGVRQILIKKGIYPAAHVRGKRHSLYGFIAAASCIVGVSAFLFIMRPWMYLVYYYESLKPAEDSEFYKKEFVDPKDVVITFPEKKRNVIYILMESLESSFVDSAHGGKMDDNLLPHLTEYAKEGAVSFRNSGILGGGTQVEGTGWTIAGILSKMAGIHFKLPTSKNPSQMQTFLPGATTLTDILYQNGYNQLFICGSDKTFASRDVFFETHGNVEVHDINYYKAHGRLASKYHNLFWGFEDYMLYDFAKQDILTLAEKEQPFAAVLLTVDTHYPEGFLCKYCPNDYEGTDPRSRYKNIVKCADAQVSSFIEWIKEQSFYEDTLIVVAGDHLFMEVPSFSIFDDTDYDLEAERNPRYWINLFINSSIETDYEMNRKFSSFDMFPSVLEAMGVTIEGRRLGFGRSLFSGKKTLLEKFGLNEVDAQLRKNTKQYNRLLRPSATLIYAKVRSVKKLLYRGYSEVMDIVSEKSAANR</sequence>
<evidence type="ECO:0000313" key="11">
    <source>
        <dbReference type="Proteomes" id="UP000593591"/>
    </source>
</evidence>
<keyword evidence="8" id="KW-0808">Transferase</keyword>
<evidence type="ECO:0000313" key="10">
    <source>
        <dbReference type="Proteomes" id="UP000578697"/>
    </source>
</evidence>